<comment type="similarity">
    <text evidence="1 2">Belongs to the pirin family.</text>
</comment>
<dbReference type="InterPro" id="IPR041602">
    <property type="entry name" value="Quercetinase_C"/>
</dbReference>
<keyword evidence="6" id="KW-1185">Reference proteome</keyword>
<reference evidence="5 6" key="1">
    <citation type="submission" date="2021-03" db="EMBL/GenBank/DDBJ databases">
        <title>Assistant Professor.</title>
        <authorList>
            <person name="Huq M.A."/>
        </authorList>
    </citation>
    <scope>NUCLEOTIDE SEQUENCE [LARGE SCALE GENOMIC DNA]</scope>
    <source>
        <strain evidence="5 6">MAH-29</strain>
    </source>
</reference>
<dbReference type="Pfam" id="PF02678">
    <property type="entry name" value="Pirin"/>
    <property type="match status" value="1"/>
</dbReference>
<evidence type="ECO:0000256" key="1">
    <source>
        <dbReference type="ARBA" id="ARBA00008416"/>
    </source>
</evidence>
<evidence type="ECO:0000313" key="6">
    <source>
        <dbReference type="Proteomes" id="UP000677244"/>
    </source>
</evidence>
<dbReference type="SUPFAM" id="SSF51182">
    <property type="entry name" value="RmlC-like cupins"/>
    <property type="match status" value="1"/>
</dbReference>
<evidence type="ECO:0000259" key="4">
    <source>
        <dbReference type="Pfam" id="PF17954"/>
    </source>
</evidence>
<dbReference type="RefSeq" id="WP_209143076.1">
    <property type="nucleotide sequence ID" value="NZ_JAGHKO010000014.1"/>
</dbReference>
<feature type="domain" description="Pirin N-terminal" evidence="3">
    <location>
        <begin position="11"/>
        <end position="120"/>
    </location>
</feature>
<gene>
    <name evidence="5" type="ORF">J7I42_29515</name>
</gene>
<evidence type="ECO:0000256" key="2">
    <source>
        <dbReference type="RuleBase" id="RU003457"/>
    </source>
</evidence>
<dbReference type="InterPro" id="IPR012093">
    <property type="entry name" value="Pirin"/>
</dbReference>
<feature type="domain" description="Quercetin 2,3-dioxygenase C-terminal cupin" evidence="4">
    <location>
        <begin position="148"/>
        <end position="232"/>
    </location>
</feature>
<proteinExistence type="inferred from homology"/>
<organism evidence="5 6">
    <name type="scientific">Niastella soli</name>
    <dbReference type="NCBI Taxonomy" id="2821487"/>
    <lineage>
        <taxon>Bacteria</taxon>
        <taxon>Pseudomonadati</taxon>
        <taxon>Bacteroidota</taxon>
        <taxon>Chitinophagia</taxon>
        <taxon>Chitinophagales</taxon>
        <taxon>Chitinophagaceae</taxon>
        <taxon>Niastella</taxon>
    </lineage>
</organism>
<evidence type="ECO:0000259" key="3">
    <source>
        <dbReference type="Pfam" id="PF02678"/>
    </source>
</evidence>
<dbReference type="InterPro" id="IPR011051">
    <property type="entry name" value="RmlC_Cupin_sf"/>
</dbReference>
<dbReference type="InterPro" id="IPR014710">
    <property type="entry name" value="RmlC-like_jellyroll"/>
</dbReference>
<dbReference type="Proteomes" id="UP000677244">
    <property type="component" value="Unassembled WGS sequence"/>
</dbReference>
<dbReference type="InterPro" id="IPR003829">
    <property type="entry name" value="Pirin_N_dom"/>
</dbReference>
<protein>
    <submittedName>
        <fullName evidence="5">Pirin family protein</fullName>
    </submittedName>
</protein>
<dbReference type="EMBL" id="JAGHKO010000014">
    <property type="protein sequence ID" value="MBO9204464.1"/>
    <property type="molecule type" value="Genomic_DNA"/>
</dbReference>
<comment type="caution">
    <text evidence="5">The sequence shown here is derived from an EMBL/GenBank/DDBJ whole genome shotgun (WGS) entry which is preliminary data.</text>
</comment>
<evidence type="ECO:0000313" key="5">
    <source>
        <dbReference type="EMBL" id="MBO9204464.1"/>
    </source>
</evidence>
<dbReference type="PANTHER" id="PTHR43212:SF3">
    <property type="entry name" value="QUERCETIN 2,3-DIOXYGENASE"/>
    <property type="match status" value="1"/>
</dbReference>
<name>A0ABS3Z2T2_9BACT</name>
<dbReference type="PANTHER" id="PTHR43212">
    <property type="entry name" value="QUERCETIN 2,3-DIOXYGENASE"/>
    <property type="match status" value="1"/>
</dbReference>
<dbReference type="Pfam" id="PF17954">
    <property type="entry name" value="Pirin_C_2"/>
    <property type="match status" value="1"/>
</dbReference>
<dbReference type="CDD" id="cd02910">
    <property type="entry name" value="cupin_Yhhw_N"/>
    <property type="match status" value="1"/>
</dbReference>
<dbReference type="Gene3D" id="2.60.120.10">
    <property type="entry name" value="Jelly Rolls"/>
    <property type="match status" value="2"/>
</dbReference>
<accession>A0ABS3Z2T2</accession>
<sequence>MQTHFFSSKERGIKDIGWLKSNFYFSFSDYYHPLKSAFGTLVAFNDDYLVEPGKGFGVHPHINMEIISILLKGKMNHKDSMGYSTVIEPGGVQIMSAGSGLRHEEYNIGEEDVNFLQIWIQPKQQNIIPRYQQRSFPVESRKNKLTTIVSGEEGLKHCWINQNAKLLLGAFDQNEVVRHNLHKENMCVFVFVISGEILVNRIPVFTRDALGIWDASHFEITCRETSEFLIIETPINQK</sequence>